<dbReference type="CDD" id="cd00519">
    <property type="entry name" value="Lipase_3"/>
    <property type="match status" value="1"/>
</dbReference>
<dbReference type="GO" id="GO:0005775">
    <property type="term" value="C:vacuolar lumen"/>
    <property type="evidence" value="ECO:0007669"/>
    <property type="project" value="TreeGrafter"/>
</dbReference>
<evidence type="ECO:0000256" key="11">
    <source>
        <dbReference type="ARBA" id="ARBA00022968"/>
    </source>
</evidence>
<comment type="similarity">
    <text evidence="4">Belongs to the AB hydrolase superfamily. Lipase family.</text>
</comment>
<dbReference type="STRING" id="133381.A0A2T9Z6Q9"/>
<feature type="domain" description="Fungal lipase-type" evidence="21">
    <location>
        <begin position="437"/>
        <end position="467"/>
    </location>
</feature>
<keyword evidence="8" id="KW-0967">Endosome</keyword>
<dbReference type="InterPro" id="IPR025110">
    <property type="entry name" value="AMP-bd_C"/>
</dbReference>
<evidence type="ECO:0000256" key="17">
    <source>
        <dbReference type="ARBA" id="ARBA00024663"/>
    </source>
</evidence>
<sequence length="1077" mass="121621">MEKSLKSEHSIQKFNLEFEKDGSKNTKESVSSYGAVDITEANLLSKSRLVSIRSLICGIFVLSLFFYFNIFSLKSLLDYISIFPSRIQFSKDNRNLYMRQVYVQERPTKEFLTDYFNKLDSQLRILKNPASLKELVGVKDFYRLKRRTIDYSNLREVASVMMQTPMHQFGKSSKSFYSYNNKISLVKRTNSLSKSLKGDRKYNRLKIHNAGPSNDPKSNKFKKTLELGTSFELLKLGSEFRNSNLGVNRSFWEPSSTDSDSASAEFYKDYLAVDDYETAFAMDDYSGEWKYNIKDGLLIPNVTDKDTLVNIAYMAANSYRALDDITWEYLGKSWRNDSSIGWDSDGLRGYVFSTMNNDTVVISFKGTSASLFMVGGGPTSAKDKLNDNRLFSCCCARVDYSWRTVCGCYKGGNKCDISCLQDSLQLDDVYFHAAAKVIMDVSQMYPNAYIVLTGHSLGGSIAALMGLTFGLPVVSFQAPGDMLAAKRLHLPMPPAMDLSKLPVHHFGHNSDPIYLGTCVGSSSSCYYGGYAMESKCHVGHECVFDTESLLGWKQDIRHHRMFEVIDYVLKPWVSDIENSEMPKSFTNLKFFEKAYEQYEKEQADNSFSKPAIIDETGSYTYSDLIFDSTKVKKALENLNLERRHIALYIPNCYAYSPATLGTWLYSGATVPLSMMHVEHELEYFVSAAECSCIITTSKYEDFVAKFINKYGLDVKILNIEKVLETKLEKSEIEYSEVSLDSTGLIIYTSGTTGKPKGVLLTQRNLNAQINALYEAWLFTSNDKLLHVLPLHHMHGIVVALFTTLYAGATVEIMPSFSVSKTYDRILNGKPDLTLLMAVPAIYNLLLLKYSSFNEEEKKLVYEKFQHFRLTICGSAPLLESTFKKWYDATGHYMLERYGMSEIGMALSNDASDPSKRGCVGNPLPGVSVRIFSDDSKVITEYETPGEVQIKGDTVFVEFKTGDIGVLDKRGVYRLLGRNSTDIIKSGGYKLSSIEIERTLLGNEEIEDVSVVALSDDILGEIPAAAIVLKDKNAASESKKQEIEKWGLEQMARYKAPKKYVFIEELPRNLMKKVNKQM</sequence>
<protein>
    <recommendedName>
        <fullName evidence="6">triacylglycerol lipase</fullName>
        <ecNumber evidence="6">3.1.1.3</ecNumber>
    </recommendedName>
    <alternativeName>
        <fullName evidence="18">Autophagy-related protein 15</fullName>
    </alternativeName>
</protein>
<evidence type="ECO:0000256" key="15">
    <source>
        <dbReference type="ARBA" id="ARBA00023136"/>
    </source>
</evidence>
<feature type="transmembrane region" description="Helical" evidence="19">
    <location>
        <begin position="55"/>
        <end position="77"/>
    </location>
</feature>
<keyword evidence="10" id="KW-0442">Lipid degradation</keyword>
<keyword evidence="24" id="KW-1185">Reference proteome</keyword>
<dbReference type="Gene3D" id="3.30.300.30">
    <property type="match status" value="1"/>
</dbReference>
<evidence type="ECO:0000256" key="19">
    <source>
        <dbReference type="SAM" id="Phobius"/>
    </source>
</evidence>
<dbReference type="GO" id="GO:0046461">
    <property type="term" value="P:neutral lipid catabolic process"/>
    <property type="evidence" value="ECO:0007669"/>
    <property type="project" value="TreeGrafter"/>
</dbReference>
<dbReference type="InterPro" id="IPR020845">
    <property type="entry name" value="AMP-binding_CS"/>
</dbReference>
<dbReference type="PANTHER" id="PTHR47175:SF2">
    <property type="entry name" value="LIPASE ATG15-RELATED"/>
    <property type="match status" value="1"/>
</dbReference>
<dbReference type="AlphaFoldDB" id="A0A2T9Z6Q9"/>
<dbReference type="Gene3D" id="3.40.50.12780">
    <property type="entry name" value="N-terminal domain of ligase-like"/>
    <property type="match status" value="1"/>
</dbReference>
<name>A0A2T9Z6Q9_9FUNG</name>
<evidence type="ECO:0000313" key="23">
    <source>
        <dbReference type="EMBL" id="PVV00278.1"/>
    </source>
</evidence>
<keyword evidence="9" id="KW-0378">Hydrolase</keyword>
<evidence type="ECO:0000256" key="18">
    <source>
        <dbReference type="ARBA" id="ARBA00029828"/>
    </source>
</evidence>
<comment type="function">
    <text evidence="17">Lipase which is essential for lysis of subvacuolar cytoplasm to vacuole targeted bodies and intravacuolar autophagic bodies. Involved in the lysis of intravacuolar multivesicular body (MVB) vesicles. The intravacuolar membrane disintegration by ATG15 is critical to life span extension.</text>
</comment>
<reference evidence="23 24" key="1">
    <citation type="journal article" date="2018" name="MBio">
        <title>Comparative Genomics Reveals the Core Gene Toolbox for the Fungus-Insect Symbiosis.</title>
        <authorList>
            <person name="Wang Y."/>
            <person name="Stata M."/>
            <person name="Wang W."/>
            <person name="Stajich J.E."/>
            <person name="White M.M."/>
            <person name="Moncalvo J.M."/>
        </authorList>
    </citation>
    <scope>NUCLEOTIDE SEQUENCE [LARGE SCALE GENOMIC DNA]</scope>
    <source>
        <strain evidence="23 24">SC-DP-2</strain>
    </source>
</reference>
<keyword evidence="13" id="KW-0072">Autophagy</keyword>
<evidence type="ECO:0000256" key="14">
    <source>
        <dbReference type="ARBA" id="ARBA00023098"/>
    </source>
</evidence>
<evidence type="ECO:0000259" key="22">
    <source>
        <dbReference type="Pfam" id="PF13193"/>
    </source>
</evidence>
<dbReference type="Pfam" id="PF00501">
    <property type="entry name" value="AMP-binding"/>
    <property type="match status" value="1"/>
</dbReference>
<dbReference type="GO" id="GO:0006660">
    <property type="term" value="P:phosphatidylserine catabolic process"/>
    <property type="evidence" value="ECO:0007669"/>
    <property type="project" value="TreeGrafter"/>
</dbReference>
<evidence type="ECO:0000256" key="1">
    <source>
        <dbReference type="ARBA" id="ARBA00001024"/>
    </source>
</evidence>
<evidence type="ECO:0000256" key="2">
    <source>
        <dbReference type="ARBA" id="ARBA00004270"/>
    </source>
</evidence>
<accession>A0A2T9Z6Q9</accession>
<evidence type="ECO:0000256" key="7">
    <source>
        <dbReference type="ARBA" id="ARBA00022692"/>
    </source>
</evidence>
<dbReference type="OrthoDB" id="58570at2759"/>
<dbReference type="InterPro" id="IPR002921">
    <property type="entry name" value="Fungal_lipase-type"/>
</dbReference>
<evidence type="ECO:0000259" key="21">
    <source>
        <dbReference type="Pfam" id="PF01764"/>
    </source>
</evidence>
<proteinExistence type="inferred from homology"/>
<dbReference type="GO" id="GO:0004806">
    <property type="term" value="F:triacylglycerol lipase activity"/>
    <property type="evidence" value="ECO:0007669"/>
    <property type="project" value="UniProtKB-EC"/>
</dbReference>
<evidence type="ECO:0000256" key="3">
    <source>
        <dbReference type="ARBA" id="ARBA00004343"/>
    </source>
</evidence>
<comment type="caution">
    <text evidence="23">The sequence shown here is derived from an EMBL/GenBank/DDBJ whole genome shotgun (WGS) entry which is preliminary data.</text>
</comment>
<dbReference type="InterPro" id="IPR029058">
    <property type="entry name" value="AB_hydrolase_fold"/>
</dbReference>
<dbReference type="InterPro" id="IPR042099">
    <property type="entry name" value="ANL_N_sf"/>
</dbReference>
<evidence type="ECO:0000256" key="5">
    <source>
        <dbReference type="ARBA" id="ARBA00011137"/>
    </source>
</evidence>
<dbReference type="Gene3D" id="3.40.50.1820">
    <property type="entry name" value="alpha/beta hydrolase"/>
    <property type="match status" value="1"/>
</dbReference>
<feature type="domain" description="AMP-dependent synthetase/ligase" evidence="20">
    <location>
        <begin position="601"/>
        <end position="955"/>
    </location>
</feature>
<dbReference type="GO" id="GO:0034727">
    <property type="term" value="P:piecemeal microautophagy of the nucleus"/>
    <property type="evidence" value="ECO:0007669"/>
    <property type="project" value="TreeGrafter"/>
</dbReference>
<dbReference type="PANTHER" id="PTHR47175">
    <property type="entry name" value="LIPASE ATG15-RELATED"/>
    <property type="match status" value="1"/>
</dbReference>
<evidence type="ECO:0000259" key="20">
    <source>
        <dbReference type="Pfam" id="PF00501"/>
    </source>
</evidence>
<feature type="non-terminal residue" evidence="23">
    <location>
        <position position="1077"/>
    </location>
</feature>
<comment type="catalytic activity">
    <reaction evidence="1">
        <text>a triacylglycerol + H2O = a diacylglycerol + a fatty acid + H(+)</text>
        <dbReference type="Rhea" id="RHEA:12044"/>
        <dbReference type="ChEBI" id="CHEBI:15377"/>
        <dbReference type="ChEBI" id="CHEBI:15378"/>
        <dbReference type="ChEBI" id="CHEBI:17855"/>
        <dbReference type="ChEBI" id="CHEBI:18035"/>
        <dbReference type="ChEBI" id="CHEBI:28868"/>
        <dbReference type="EC" id="3.1.1.3"/>
    </reaction>
</comment>
<keyword evidence="11" id="KW-0735">Signal-anchor</keyword>
<keyword evidence="16" id="KW-0325">Glycoprotein</keyword>
<evidence type="ECO:0000256" key="9">
    <source>
        <dbReference type="ARBA" id="ARBA00022801"/>
    </source>
</evidence>
<feature type="domain" description="AMP-binding enzyme C-terminal" evidence="22">
    <location>
        <begin position="994"/>
        <end position="1068"/>
    </location>
</feature>
<evidence type="ECO:0000313" key="24">
    <source>
        <dbReference type="Proteomes" id="UP000245609"/>
    </source>
</evidence>
<dbReference type="PROSITE" id="PS00455">
    <property type="entry name" value="AMP_BINDING"/>
    <property type="match status" value="1"/>
</dbReference>
<evidence type="ECO:0000256" key="4">
    <source>
        <dbReference type="ARBA" id="ARBA00010701"/>
    </source>
</evidence>
<dbReference type="EC" id="3.1.1.3" evidence="6"/>
<dbReference type="InterPro" id="IPR050805">
    <property type="entry name" value="ATG15_Lipase"/>
</dbReference>
<evidence type="ECO:0000256" key="16">
    <source>
        <dbReference type="ARBA" id="ARBA00023180"/>
    </source>
</evidence>
<dbReference type="GO" id="GO:0034496">
    <property type="term" value="P:multivesicular body membrane disassembly"/>
    <property type="evidence" value="ECO:0007669"/>
    <property type="project" value="TreeGrafter"/>
</dbReference>
<evidence type="ECO:0000256" key="6">
    <source>
        <dbReference type="ARBA" id="ARBA00013279"/>
    </source>
</evidence>
<dbReference type="Proteomes" id="UP000245609">
    <property type="component" value="Unassembled WGS sequence"/>
</dbReference>
<dbReference type="Pfam" id="PF01764">
    <property type="entry name" value="Lipase_3"/>
    <property type="match status" value="1"/>
</dbReference>
<keyword evidence="14" id="KW-0443">Lipid metabolism</keyword>
<evidence type="ECO:0000256" key="8">
    <source>
        <dbReference type="ARBA" id="ARBA00022753"/>
    </source>
</evidence>
<keyword evidence="15 19" id="KW-0472">Membrane</keyword>
<evidence type="ECO:0000256" key="13">
    <source>
        <dbReference type="ARBA" id="ARBA00023006"/>
    </source>
</evidence>
<keyword evidence="7 19" id="KW-0812">Transmembrane</keyword>
<comment type="subcellular location">
    <subcellularLocation>
        <location evidence="3">Endosome</location>
        <location evidence="3">Multivesicular body membrane</location>
        <topology evidence="3">Single-pass type II membrane protein</topology>
    </subcellularLocation>
    <subcellularLocation>
        <location evidence="2">Prevacuolar compartment membrane</location>
        <topology evidence="2">Single-pass type II membrane protein</topology>
    </subcellularLocation>
</comment>
<dbReference type="GO" id="GO:0032585">
    <property type="term" value="C:multivesicular body membrane"/>
    <property type="evidence" value="ECO:0007669"/>
    <property type="project" value="UniProtKB-SubCell"/>
</dbReference>
<keyword evidence="12 19" id="KW-1133">Transmembrane helix</keyword>
<organism evidence="23 24">
    <name type="scientific">Smittium megazygosporum</name>
    <dbReference type="NCBI Taxonomy" id="133381"/>
    <lineage>
        <taxon>Eukaryota</taxon>
        <taxon>Fungi</taxon>
        <taxon>Fungi incertae sedis</taxon>
        <taxon>Zoopagomycota</taxon>
        <taxon>Kickxellomycotina</taxon>
        <taxon>Harpellomycetes</taxon>
        <taxon>Harpellales</taxon>
        <taxon>Legeriomycetaceae</taxon>
        <taxon>Smittium</taxon>
    </lineage>
</organism>
<dbReference type="InterPro" id="IPR000873">
    <property type="entry name" value="AMP-dep_synth/lig_dom"/>
</dbReference>
<comment type="subunit">
    <text evidence="5">Binds to both phosphatidylinositol (PI) and phosphatidylinositol 3,5-bisphosphate (PIP2).</text>
</comment>
<gene>
    <name evidence="23" type="ORF">BB560_005346</name>
</gene>
<dbReference type="SUPFAM" id="SSF56801">
    <property type="entry name" value="Acetyl-CoA synthetase-like"/>
    <property type="match status" value="1"/>
</dbReference>
<dbReference type="SUPFAM" id="SSF53474">
    <property type="entry name" value="alpha/beta-Hydrolases"/>
    <property type="match status" value="1"/>
</dbReference>
<dbReference type="Pfam" id="PF13193">
    <property type="entry name" value="AMP-binding_C"/>
    <property type="match status" value="1"/>
</dbReference>
<evidence type="ECO:0000256" key="12">
    <source>
        <dbReference type="ARBA" id="ARBA00022989"/>
    </source>
</evidence>
<evidence type="ECO:0000256" key="10">
    <source>
        <dbReference type="ARBA" id="ARBA00022963"/>
    </source>
</evidence>
<dbReference type="InterPro" id="IPR045851">
    <property type="entry name" value="AMP-bd_C_sf"/>
</dbReference>
<dbReference type="GO" id="GO:0004620">
    <property type="term" value="F:phospholipase activity"/>
    <property type="evidence" value="ECO:0007669"/>
    <property type="project" value="TreeGrafter"/>
</dbReference>
<dbReference type="EMBL" id="MBFS01002132">
    <property type="protein sequence ID" value="PVV00278.1"/>
    <property type="molecule type" value="Genomic_DNA"/>
</dbReference>